<evidence type="ECO:0000313" key="3">
    <source>
        <dbReference type="Proteomes" id="UP000054270"/>
    </source>
</evidence>
<keyword evidence="1" id="KW-0175">Coiled coil</keyword>
<reference evidence="3" key="1">
    <citation type="submission" date="2014-04" db="EMBL/GenBank/DDBJ databases">
        <title>Evolutionary Origins and Diversification of the Mycorrhizal Mutualists.</title>
        <authorList>
            <consortium name="DOE Joint Genome Institute"/>
            <consortium name="Mycorrhizal Genomics Consortium"/>
            <person name="Kohler A."/>
            <person name="Kuo A."/>
            <person name="Nagy L.G."/>
            <person name="Floudas D."/>
            <person name="Copeland A."/>
            <person name="Barry K.W."/>
            <person name="Cichocki N."/>
            <person name="Veneault-Fourrey C."/>
            <person name="LaButti K."/>
            <person name="Lindquist E.A."/>
            <person name="Lipzen A."/>
            <person name="Lundell T."/>
            <person name="Morin E."/>
            <person name="Murat C."/>
            <person name="Riley R."/>
            <person name="Ohm R."/>
            <person name="Sun H."/>
            <person name="Tunlid A."/>
            <person name="Henrissat B."/>
            <person name="Grigoriev I.V."/>
            <person name="Hibbett D.S."/>
            <person name="Martin F."/>
        </authorList>
    </citation>
    <scope>NUCLEOTIDE SEQUENCE [LARGE SCALE GENOMIC DNA]</scope>
    <source>
        <strain evidence="3">FD-334 SS-4</strain>
    </source>
</reference>
<dbReference type="AlphaFoldDB" id="A0A0D2L7I4"/>
<gene>
    <name evidence="2" type="ORF">HYPSUDRAFT_40208</name>
</gene>
<name>A0A0D2L7I4_HYPSF</name>
<sequence>MSQEDQDGRVIALSQSRAIRLRARRTLPINVVFPDEHRSDEHISGYASSTLTNHIETHPQYFPVTSSEGEDKRTQISTWATWVKENVKEDWEKHLAHIKAHEDELAALRREMAEMKQAAADESRVQSVRLMMAIRDRTMADERLTLIKERDELKKEMSVQREGWKLALEGFQRVVTHGGNTVAVETQRHEDGVCIQSPGPQFDEGDSISP</sequence>
<feature type="coiled-coil region" evidence="1">
    <location>
        <begin position="98"/>
        <end position="125"/>
    </location>
</feature>
<evidence type="ECO:0000313" key="2">
    <source>
        <dbReference type="EMBL" id="KJA23087.1"/>
    </source>
</evidence>
<proteinExistence type="predicted"/>
<dbReference type="Proteomes" id="UP000054270">
    <property type="component" value="Unassembled WGS sequence"/>
</dbReference>
<dbReference type="OrthoDB" id="10594048at2759"/>
<dbReference type="EMBL" id="KN817545">
    <property type="protein sequence ID" value="KJA23087.1"/>
    <property type="molecule type" value="Genomic_DNA"/>
</dbReference>
<keyword evidence="3" id="KW-1185">Reference proteome</keyword>
<organism evidence="2 3">
    <name type="scientific">Hypholoma sublateritium (strain FD-334 SS-4)</name>
    <dbReference type="NCBI Taxonomy" id="945553"/>
    <lineage>
        <taxon>Eukaryota</taxon>
        <taxon>Fungi</taxon>
        <taxon>Dikarya</taxon>
        <taxon>Basidiomycota</taxon>
        <taxon>Agaricomycotina</taxon>
        <taxon>Agaricomycetes</taxon>
        <taxon>Agaricomycetidae</taxon>
        <taxon>Agaricales</taxon>
        <taxon>Agaricineae</taxon>
        <taxon>Strophariaceae</taxon>
        <taxon>Hypholoma</taxon>
    </lineage>
</organism>
<protein>
    <submittedName>
        <fullName evidence="2">Uncharacterized protein</fullName>
    </submittedName>
</protein>
<accession>A0A0D2L7I4</accession>
<evidence type="ECO:0000256" key="1">
    <source>
        <dbReference type="SAM" id="Coils"/>
    </source>
</evidence>